<reference evidence="1 2" key="1">
    <citation type="submission" date="2017-06" db="EMBL/GenBank/DDBJ databases">
        <authorList>
            <person name="Kim H.J."/>
            <person name="Triplett B.A."/>
        </authorList>
    </citation>
    <scope>NUCLEOTIDE SEQUENCE [LARGE SCALE GENOMIC DNA]</scope>
    <source>
        <strain evidence="1 2">B29T1</strain>
    </source>
</reference>
<dbReference type="AlphaFoldDB" id="A0A212R719"/>
<evidence type="ECO:0000313" key="2">
    <source>
        <dbReference type="Proteomes" id="UP000197065"/>
    </source>
</evidence>
<accession>A0A212R719</accession>
<dbReference type="NCBIfam" id="TIGR02681">
    <property type="entry name" value="phage_pRha"/>
    <property type="match status" value="1"/>
</dbReference>
<gene>
    <name evidence="1" type="ORF">SAMN07250955_10648</name>
</gene>
<proteinExistence type="predicted"/>
<protein>
    <submittedName>
        <fullName evidence="1">Phage regulatory protein, rha family</fullName>
    </submittedName>
</protein>
<keyword evidence="2" id="KW-1185">Reference proteome</keyword>
<sequence length="194" mass="21280">MITASIEVPKSARGAEKAAARQRGAVTAHAFKQWFHKTLIPEVERRMAPTEKVRFGFIDEAKPEEKAPAAPVNDRLAHLVGGTELVTARDGKVFTTSLQVAKVFGKRHDNILSLIDSISYQAGSTALDFKFSSYTDVTGRKLRMFEMGRDGFTLLAMGFTGAKDPIEQAGAVCSILSRPPHRASRRPHRTSAQN</sequence>
<dbReference type="Proteomes" id="UP000197065">
    <property type="component" value="Unassembled WGS sequence"/>
</dbReference>
<dbReference type="EMBL" id="FYEH01000006">
    <property type="protein sequence ID" value="SNB67780.1"/>
    <property type="molecule type" value="Genomic_DNA"/>
</dbReference>
<dbReference type="Pfam" id="PF09669">
    <property type="entry name" value="Phage_pRha"/>
    <property type="match status" value="1"/>
</dbReference>
<evidence type="ECO:0000313" key="1">
    <source>
        <dbReference type="EMBL" id="SNB67780.1"/>
    </source>
</evidence>
<dbReference type="InterPro" id="IPR014054">
    <property type="entry name" value="Phage_regulatory_Rha"/>
</dbReference>
<organism evidence="1 2">
    <name type="scientific">Arboricoccus pini</name>
    <dbReference type="NCBI Taxonomy" id="1963835"/>
    <lineage>
        <taxon>Bacteria</taxon>
        <taxon>Pseudomonadati</taxon>
        <taxon>Pseudomonadota</taxon>
        <taxon>Alphaproteobacteria</taxon>
        <taxon>Geminicoccales</taxon>
        <taxon>Geminicoccaceae</taxon>
        <taxon>Arboricoccus</taxon>
    </lineage>
</organism>
<name>A0A212R719_9PROT</name>